<protein>
    <submittedName>
        <fullName evidence="3">Glycoside hydrolase</fullName>
    </submittedName>
</protein>
<comment type="caution">
    <text evidence="3">The sequence shown here is derived from an EMBL/GenBank/DDBJ whole genome shotgun (WGS) entry which is preliminary data.</text>
</comment>
<dbReference type="PANTHER" id="PTHR36182">
    <property type="entry name" value="PROTEIN, PUTATIVE (AFU_ORTHOLOGUE AFUA_6G10930)-RELATED"/>
    <property type="match status" value="1"/>
</dbReference>
<evidence type="ECO:0000256" key="1">
    <source>
        <dbReference type="SAM" id="MobiDB-lite"/>
    </source>
</evidence>
<keyword evidence="3" id="KW-0378">Hydrolase</keyword>
<evidence type="ECO:0000256" key="2">
    <source>
        <dbReference type="SAM" id="SignalP"/>
    </source>
</evidence>
<dbReference type="STRING" id="33203.A0A179H7V3"/>
<accession>A0A179H7V3</accession>
<dbReference type="Proteomes" id="UP000078340">
    <property type="component" value="Unassembled WGS sequence"/>
</dbReference>
<feature type="region of interest" description="Disordered" evidence="1">
    <location>
        <begin position="291"/>
        <end position="315"/>
    </location>
</feature>
<name>A0A179H7V3_PURLI</name>
<gene>
    <name evidence="3" type="ORF">VFPFJ_08059</name>
</gene>
<evidence type="ECO:0000313" key="3">
    <source>
        <dbReference type="EMBL" id="OAQ85670.1"/>
    </source>
</evidence>
<dbReference type="AlphaFoldDB" id="A0A179H7V3"/>
<keyword evidence="2" id="KW-0732">Signal</keyword>
<dbReference type="GeneID" id="28890182"/>
<dbReference type="PANTHER" id="PTHR36182:SF2">
    <property type="entry name" value="LYTIC POLYSACCHARIDE MONOOXYGENASE"/>
    <property type="match status" value="1"/>
</dbReference>
<reference evidence="3 4" key="1">
    <citation type="submission" date="2016-02" db="EMBL/GenBank/DDBJ databases">
        <title>Biosynthesis of antibiotic leucinostatins and their inhibition on Phytophthora in bio-control Purpureocillium lilacinum.</title>
        <authorList>
            <person name="Wang G."/>
            <person name="Liu Z."/>
            <person name="Lin R."/>
            <person name="Li E."/>
            <person name="Mao Z."/>
            <person name="Ling J."/>
            <person name="Yin W."/>
            <person name="Xie B."/>
        </authorList>
    </citation>
    <scope>NUCLEOTIDE SEQUENCE [LARGE SCALE GENOMIC DNA]</scope>
    <source>
        <strain evidence="3">PLFJ-1</strain>
    </source>
</reference>
<feature type="compositionally biased region" description="Low complexity" evidence="1">
    <location>
        <begin position="217"/>
        <end position="236"/>
    </location>
</feature>
<sequence length="393" mass="40033">MFAKALIVGGLAMTATAHVKISNPVPFQKSQLTNAPLDASGKDFPCKVGGDHPYTYELEGASNVYAQGSTQQLAFVGSAVHGGGSCQVSITTDLKPTKSSKWKVIKSIIGGCPAQNQGGNMGDSASFVVPFKYDYEIPKELAAGNYTLAWTWFNKVGNREMYMNCAPLTVTGSAGSEAFMNTLPDMFTANIGTGCGTKEGADVVFPDPGKNVAFSNAATPQATAPPTGSCPTGQGPAPVPGPTGAPSPVPTSAPQPSNVNNPVQQPSQSATKPGGVYITVSQNQPVATSAAPVASQPVATPPAAPSSVAPAPGAGNPVGNNPSGGHAQGAACTTEGAWNCIGGTSFQRCASGTWSAVQPMAAGVQCTAGESNNLETKAKMSKRHMRWARRFAA</sequence>
<feature type="chain" id="PRO_5008103354" evidence="2">
    <location>
        <begin position="18"/>
        <end position="393"/>
    </location>
</feature>
<feature type="compositionally biased region" description="Low complexity" evidence="1">
    <location>
        <begin position="305"/>
        <end position="315"/>
    </location>
</feature>
<dbReference type="GO" id="GO:0016787">
    <property type="term" value="F:hydrolase activity"/>
    <property type="evidence" value="ECO:0007669"/>
    <property type="project" value="UniProtKB-KW"/>
</dbReference>
<dbReference type="EMBL" id="LSBI01000007">
    <property type="protein sequence ID" value="OAQ85670.1"/>
    <property type="molecule type" value="Genomic_DNA"/>
</dbReference>
<proteinExistence type="predicted"/>
<dbReference type="KEGG" id="plj:28890182"/>
<organism evidence="3 4">
    <name type="scientific">Purpureocillium lilacinum</name>
    <name type="common">Paecilomyces lilacinus</name>
    <dbReference type="NCBI Taxonomy" id="33203"/>
    <lineage>
        <taxon>Eukaryota</taxon>
        <taxon>Fungi</taxon>
        <taxon>Dikarya</taxon>
        <taxon>Ascomycota</taxon>
        <taxon>Pezizomycotina</taxon>
        <taxon>Sordariomycetes</taxon>
        <taxon>Hypocreomycetidae</taxon>
        <taxon>Hypocreales</taxon>
        <taxon>Ophiocordycipitaceae</taxon>
        <taxon>Purpureocillium</taxon>
    </lineage>
</organism>
<dbReference type="OMA" id="TWFNHVG"/>
<evidence type="ECO:0000313" key="4">
    <source>
        <dbReference type="Proteomes" id="UP000078340"/>
    </source>
</evidence>
<feature type="compositionally biased region" description="Pro residues" evidence="1">
    <location>
        <begin position="237"/>
        <end position="253"/>
    </location>
</feature>
<feature type="signal peptide" evidence="2">
    <location>
        <begin position="1"/>
        <end position="17"/>
    </location>
</feature>
<feature type="region of interest" description="Disordered" evidence="1">
    <location>
        <begin position="214"/>
        <end position="275"/>
    </location>
</feature>
<feature type="compositionally biased region" description="Polar residues" evidence="1">
    <location>
        <begin position="255"/>
        <end position="271"/>
    </location>
</feature>
<dbReference type="Gene3D" id="2.70.50.70">
    <property type="match status" value="1"/>
</dbReference>